<evidence type="ECO:0000313" key="3">
    <source>
        <dbReference type="Proteomes" id="UP000324222"/>
    </source>
</evidence>
<protein>
    <submittedName>
        <fullName evidence="2">Uncharacterized protein</fullName>
    </submittedName>
</protein>
<name>A0A5B7FTW6_PORTR</name>
<accession>A0A5B7FTW6</accession>
<evidence type="ECO:0000313" key="2">
    <source>
        <dbReference type="EMBL" id="MPC48827.1"/>
    </source>
</evidence>
<dbReference type="AlphaFoldDB" id="A0A5B7FTW6"/>
<gene>
    <name evidence="2" type="ORF">E2C01_042612</name>
</gene>
<comment type="caution">
    <text evidence="2">The sequence shown here is derived from an EMBL/GenBank/DDBJ whole genome shotgun (WGS) entry which is preliminary data.</text>
</comment>
<dbReference type="EMBL" id="VSRR010008499">
    <property type="protein sequence ID" value="MPC48827.1"/>
    <property type="molecule type" value="Genomic_DNA"/>
</dbReference>
<evidence type="ECO:0000256" key="1">
    <source>
        <dbReference type="SAM" id="MobiDB-lite"/>
    </source>
</evidence>
<dbReference type="Proteomes" id="UP000324222">
    <property type="component" value="Unassembled WGS sequence"/>
</dbReference>
<keyword evidence="3" id="KW-1185">Reference proteome</keyword>
<proteinExistence type="predicted"/>
<reference evidence="2 3" key="1">
    <citation type="submission" date="2019-05" db="EMBL/GenBank/DDBJ databases">
        <title>Another draft genome of Portunus trituberculatus and its Hox gene families provides insights of decapod evolution.</title>
        <authorList>
            <person name="Jeong J.-H."/>
            <person name="Song I."/>
            <person name="Kim S."/>
            <person name="Choi T."/>
            <person name="Kim D."/>
            <person name="Ryu S."/>
            <person name="Kim W."/>
        </authorList>
    </citation>
    <scope>NUCLEOTIDE SEQUENCE [LARGE SCALE GENOMIC DNA]</scope>
    <source>
        <tissue evidence="2">Muscle</tissue>
    </source>
</reference>
<feature type="region of interest" description="Disordered" evidence="1">
    <location>
        <begin position="49"/>
        <end position="87"/>
    </location>
</feature>
<sequence length="111" mass="11916">MKSWPGRRALGSPGEVMGTQGPASRPPPAAPDNYIPFSGPKIVRDHIISHSCPGKTHRNARPLSTATRGRPPGAQSDTYNPSPAPRQPLDAVIIGRFYRGRQFGLATISAY</sequence>
<organism evidence="2 3">
    <name type="scientific">Portunus trituberculatus</name>
    <name type="common">Swimming crab</name>
    <name type="synonym">Neptunus trituberculatus</name>
    <dbReference type="NCBI Taxonomy" id="210409"/>
    <lineage>
        <taxon>Eukaryota</taxon>
        <taxon>Metazoa</taxon>
        <taxon>Ecdysozoa</taxon>
        <taxon>Arthropoda</taxon>
        <taxon>Crustacea</taxon>
        <taxon>Multicrustacea</taxon>
        <taxon>Malacostraca</taxon>
        <taxon>Eumalacostraca</taxon>
        <taxon>Eucarida</taxon>
        <taxon>Decapoda</taxon>
        <taxon>Pleocyemata</taxon>
        <taxon>Brachyura</taxon>
        <taxon>Eubrachyura</taxon>
        <taxon>Portunoidea</taxon>
        <taxon>Portunidae</taxon>
        <taxon>Portuninae</taxon>
        <taxon>Portunus</taxon>
    </lineage>
</organism>
<feature type="region of interest" description="Disordered" evidence="1">
    <location>
        <begin position="1"/>
        <end position="37"/>
    </location>
</feature>